<feature type="domain" description="HTH gntR-type" evidence="4">
    <location>
        <begin position="11"/>
        <end position="78"/>
    </location>
</feature>
<dbReference type="GO" id="GO:0003677">
    <property type="term" value="F:DNA binding"/>
    <property type="evidence" value="ECO:0007669"/>
    <property type="project" value="UniProtKB-KW"/>
</dbReference>
<dbReference type="PANTHER" id="PTHR43537:SF24">
    <property type="entry name" value="GLUCONATE OPERON TRANSCRIPTIONAL REPRESSOR"/>
    <property type="match status" value="1"/>
</dbReference>
<evidence type="ECO:0000313" key="5">
    <source>
        <dbReference type="EMBL" id="TCK60509.1"/>
    </source>
</evidence>
<keyword evidence="2" id="KW-0238">DNA-binding</keyword>
<keyword evidence="3" id="KW-0804">Transcription</keyword>
<evidence type="ECO:0000259" key="4">
    <source>
        <dbReference type="PROSITE" id="PS50949"/>
    </source>
</evidence>
<keyword evidence="6" id="KW-1185">Reference proteome</keyword>
<dbReference type="AlphaFoldDB" id="A0A4R1KBG9"/>
<proteinExistence type="predicted"/>
<dbReference type="SMART" id="SM00895">
    <property type="entry name" value="FCD"/>
    <property type="match status" value="1"/>
</dbReference>
<dbReference type="Proteomes" id="UP000294614">
    <property type="component" value="Unassembled WGS sequence"/>
</dbReference>
<dbReference type="InterPro" id="IPR036388">
    <property type="entry name" value="WH-like_DNA-bd_sf"/>
</dbReference>
<evidence type="ECO:0000256" key="2">
    <source>
        <dbReference type="ARBA" id="ARBA00023125"/>
    </source>
</evidence>
<evidence type="ECO:0000256" key="3">
    <source>
        <dbReference type="ARBA" id="ARBA00023163"/>
    </source>
</evidence>
<dbReference type="OrthoDB" id="9788098at2"/>
<dbReference type="InterPro" id="IPR011711">
    <property type="entry name" value="GntR_C"/>
</dbReference>
<comment type="caution">
    <text evidence="5">The sequence shown here is derived from an EMBL/GenBank/DDBJ whole genome shotgun (WGS) entry which is preliminary data.</text>
</comment>
<dbReference type="SUPFAM" id="SSF48008">
    <property type="entry name" value="GntR ligand-binding domain-like"/>
    <property type="match status" value="1"/>
</dbReference>
<dbReference type="PROSITE" id="PS50949">
    <property type="entry name" value="HTH_GNTR"/>
    <property type="match status" value="1"/>
</dbReference>
<dbReference type="InterPro" id="IPR000524">
    <property type="entry name" value="Tscrpt_reg_HTH_GntR"/>
</dbReference>
<organism evidence="5 6">
    <name type="scientific">Seleniivibrio woodruffii</name>
    <dbReference type="NCBI Taxonomy" id="1078050"/>
    <lineage>
        <taxon>Bacteria</taxon>
        <taxon>Pseudomonadati</taxon>
        <taxon>Deferribacterota</taxon>
        <taxon>Deferribacteres</taxon>
        <taxon>Deferribacterales</taxon>
        <taxon>Geovibrionaceae</taxon>
        <taxon>Seleniivibrio</taxon>
    </lineage>
</organism>
<protein>
    <submittedName>
        <fullName evidence="5">GntR family transcriptional regulator</fullName>
    </submittedName>
</protein>
<dbReference type="Gene3D" id="1.20.120.530">
    <property type="entry name" value="GntR ligand-binding domain-like"/>
    <property type="match status" value="1"/>
</dbReference>
<reference evidence="5 6" key="1">
    <citation type="submission" date="2019-03" db="EMBL/GenBank/DDBJ databases">
        <title>Genomic Encyclopedia of Type Strains, Phase IV (KMG-IV): sequencing the most valuable type-strain genomes for metagenomic binning, comparative biology and taxonomic classification.</title>
        <authorList>
            <person name="Goeker M."/>
        </authorList>
    </citation>
    <scope>NUCLEOTIDE SEQUENCE [LARGE SCALE GENOMIC DNA]</scope>
    <source>
        <strain evidence="5 6">DSM 24984</strain>
    </source>
</reference>
<evidence type="ECO:0000256" key="1">
    <source>
        <dbReference type="ARBA" id="ARBA00023015"/>
    </source>
</evidence>
<dbReference type="Pfam" id="PF00392">
    <property type="entry name" value="GntR"/>
    <property type="match status" value="1"/>
</dbReference>
<keyword evidence="1" id="KW-0805">Transcription regulation</keyword>
<dbReference type="SMART" id="SM00345">
    <property type="entry name" value="HTH_GNTR"/>
    <property type="match status" value="1"/>
</dbReference>
<dbReference type="EMBL" id="SMGG01000004">
    <property type="protein sequence ID" value="TCK60509.1"/>
    <property type="molecule type" value="Genomic_DNA"/>
</dbReference>
<dbReference type="Pfam" id="PF07729">
    <property type="entry name" value="FCD"/>
    <property type="match status" value="1"/>
</dbReference>
<dbReference type="Gene3D" id="1.10.10.10">
    <property type="entry name" value="Winged helix-like DNA-binding domain superfamily/Winged helix DNA-binding domain"/>
    <property type="match status" value="1"/>
</dbReference>
<gene>
    <name evidence="5" type="ORF">C8D98_1385</name>
</gene>
<name>A0A4R1KBG9_9BACT</name>
<dbReference type="GO" id="GO:0003700">
    <property type="term" value="F:DNA-binding transcription factor activity"/>
    <property type="evidence" value="ECO:0007669"/>
    <property type="project" value="InterPro"/>
</dbReference>
<dbReference type="PRINTS" id="PR00035">
    <property type="entry name" value="HTHGNTR"/>
</dbReference>
<dbReference type="CDD" id="cd07377">
    <property type="entry name" value="WHTH_GntR"/>
    <property type="match status" value="1"/>
</dbReference>
<dbReference type="InterPro" id="IPR036390">
    <property type="entry name" value="WH_DNA-bd_sf"/>
</dbReference>
<dbReference type="PANTHER" id="PTHR43537">
    <property type="entry name" value="TRANSCRIPTIONAL REGULATOR, GNTR FAMILY"/>
    <property type="match status" value="1"/>
</dbReference>
<sequence>MAVKDINIDNTPLSEKIASTIRNNIIKGQLKPGERLVEPKLSEMLGISRTPIREALRLLEMEGFIEIIPRRGAVVTTLTAKDIDDIFVIKMKLEPLASKLAVNNLDSHDLDKMRELVKKMDSGTSRAVSQMIHWNYDFHRIFIYKCGNDRLIKMLEGLQQQFKRATVFSFSIEGRTQEVSDEHNDLLKAFEMRDPEKVEKVVEKHVYNGWQFIKEQFNSSQK</sequence>
<evidence type="ECO:0000313" key="6">
    <source>
        <dbReference type="Proteomes" id="UP000294614"/>
    </source>
</evidence>
<dbReference type="InterPro" id="IPR008920">
    <property type="entry name" value="TF_FadR/GntR_C"/>
</dbReference>
<accession>A0A4R1KBG9</accession>
<dbReference type="SUPFAM" id="SSF46785">
    <property type="entry name" value="Winged helix' DNA-binding domain"/>
    <property type="match status" value="1"/>
</dbReference>
<dbReference type="RefSeq" id="WP_132873271.1">
    <property type="nucleotide sequence ID" value="NZ_JAJUHT010000012.1"/>
</dbReference>